<accession>A0A645J3Z8</accession>
<name>A0A645J3Z8_9ZZZZ</name>
<evidence type="ECO:0000256" key="1">
    <source>
        <dbReference type="SAM" id="MobiDB-lite"/>
    </source>
</evidence>
<proteinExistence type="predicted"/>
<reference evidence="2" key="1">
    <citation type="submission" date="2019-08" db="EMBL/GenBank/DDBJ databases">
        <authorList>
            <person name="Kucharzyk K."/>
            <person name="Murdoch R.W."/>
            <person name="Higgins S."/>
            <person name="Loffler F."/>
        </authorList>
    </citation>
    <scope>NUCLEOTIDE SEQUENCE</scope>
</reference>
<protein>
    <submittedName>
        <fullName evidence="2">Uncharacterized protein</fullName>
    </submittedName>
</protein>
<evidence type="ECO:0000313" key="2">
    <source>
        <dbReference type="EMBL" id="MPN57850.1"/>
    </source>
</evidence>
<comment type="caution">
    <text evidence="2">The sequence shown here is derived from an EMBL/GenBank/DDBJ whole genome shotgun (WGS) entry which is preliminary data.</text>
</comment>
<dbReference type="AlphaFoldDB" id="A0A645J3Z8"/>
<feature type="region of interest" description="Disordered" evidence="1">
    <location>
        <begin position="131"/>
        <end position="150"/>
    </location>
</feature>
<gene>
    <name evidence="2" type="ORF">SDC9_205546</name>
</gene>
<feature type="compositionally biased region" description="Basic and acidic residues" evidence="1">
    <location>
        <begin position="141"/>
        <end position="150"/>
    </location>
</feature>
<sequence length="150" mass="16362">MLAVSGVDVDQLLSLAENPMTELTALVVVHGAQQNDLFTNLCAVIIPGSPDLRCQKLPQLLLSFDKRGQIFRLHAKHCGVSLRQDLRLVFAQISRREILPDEIFGFNHVSVADDEAYGPVKGVQQPVKMRRGVSAGSAGTQHDDFDGTAL</sequence>
<organism evidence="2">
    <name type="scientific">bioreactor metagenome</name>
    <dbReference type="NCBI Taxonomy" id="1076179"/>
    <lineage>
        <taxon>unclassified sequences</taxon>
        <taxon>metagenomes</taxon>
        <taxon>ecological metagenomes</taxon>
    </lineage>
</organism>
<dbReference type="EMBL" id="VSSQ01129900">
    <property type="protein sequence ID" value="MPN57850.1"/>
    <property type="molecule type" value="Genomic_DNA"/>
</dbReference>